<accession>A0ABS7PFT3</accession>
<feature type="signal peptide" evidence="1">
    <location>
        <begin position="1"/>
        <end position="23"/>
    </location>
</feature>
<evidence type="ECO:0000313" key="2">
    <source>
        <dbReference type="EMBL" id="MBY8337920.1"/>
    </source>
</evidence>
<evidence type="ECO:0008006" key="4">
    <source>
        <dbReference type="Google" id="ProtNLM"/>
    </source>
</evidence>
<comment type="caution">
    <text evidence="2">The sequence shown here is derived from an EMBL/GenBank/DDBJ whole genome shotgun (WGS) entry which is preliminary data.</text>
</comment>
<gene>
    <name evidence="2" type="ORF">KYN89_12790</name>
</gene>
<proteinExistence type="predicted"/>
<reference evidence="2 3" key="1">
    <citation type="submission" date="2021-07" db="EMBL/GenBank/DDBJ databases">
        <title>Alteriqipengyuania abyssalis NZ-12B nov, sp.nov isolated from deep sea sponge in pacific ocean.</title>
        <authorList>
            <person name="Tareen S."/>
            <person name="Wink J."/>
        </authorList>
    </citation>
    <scope>NUCLEOTIDE SEQUENCE [LARGE SCALE GENOMIC DNA]</scope>
    <source>
        <strain evidence="2 3">NZ-12B</strain>
    </source>
</reference>
<feature type="chain" id="PRO_5046194665" description="DUF3313 family protein" evidence="1">
    <location>
        <begin position="24"/>
        <end position="251"/>
    </location>
</feature>
<dbReference type="EMBL" id="JAHWXP010000003">
    <property type="protein sequence ID" value="MBY8337920.1"/>
    <property type="molecule type" value="Genomic_DNA"/>
</dbReference>
<organism evidence="2 3">
    <name type="scientific">Alteriqipengyuania abyssalis</name>
    <dbReference type="NCBI Taxonomy" id="2860200"/>
    <lineage>
        <taxon>Bacteria</taxon>
        <taxon>Pseudomonadati</taxon>
        <taxon>Pseudomonadota</taxon>
        <taxon>Alphaproteobacteria</taxon>
        <taxon>Sphingomonadales</taxon>
        <taxon>Erythrobacteraceae</taxon>
        <taxon>Alteriqipengyuania</taxon>
    </lineage>
</organism>
<sequence length="251" mass="27452">MLLSRLFVFLGMAALLLASPVSAQERGAVRHDFDFSTLGTDTRILVFRPRIKVGEQSTGGMFEPRADWTELARENIGSALDVQRRRYGSSLIDAPEPIGEDARLVDEYLALFSAVSNSIITYQFFRGDRLETKKADNREDVFDWSLGPGVAELPGADQADYALFISTEDHYGSTGRKALQILAAVTVGVGVTSGVHSGYAALIDLKTGNILWINADFQMGGDVREADGAEKRVRQLFEDFPLPVTDGSGEQ</sequence>
<keyword evidence="1" id="KW-0732">Signal</keyword>
<evidence type="ECO:0000256" key="1">
    <source>
        <dbReference type="SAM" id="SignalP"/>
    </source>
</evidence>
<dbReference type="Proteomes" id="UP000759298">
    <property type="component" value="Unassembled WGS sequence"/>
</dbReference>
<evidence type="ECO:0000313" key="3">
    <source>
        <dbReference type="Proteomes" id="UP000759298"/>
    </source>
</evidence>
<protein>
    <recommendedName>
        <fullName evidence="4">DUF3313 family protein</fullName>
    </recommendedName>
</protein>
<keyword evidence="3" id="KW-1185">Reference proteome</keyword>
<name>A0ABS7PFT3_9SPHN</name>